<gene>
    <name evidence="1" type="ORF">RN001_011540</name>
</gene>
<accession>A0AAN7QDX6</accession>
<dbReference type="Proteomes" id="UP001353858">
    <property type="component" value="Unassembled WGS sequence"/>
</dbReference>
<keyword evidence="2" id="KW-1185">Reference proteome</keyword>
<evidence type="ECO:0000313" key="1">
    <source>
        <dbReference type="EMBL" id="KAK4875118.1"/>
    </source>
</evidence>
<organism evidence="1 2">
    <name type="scientific">Aquatica leii</name>
    <dbReference type="NCBI Taxonomy" id="1421715"/>
    <lineage>
        <taxon>Eukaryota</taxon>
        <taxon>Metazoa</taxon>
        <taxon>Ecdysozoa</taxon>
        <taxon>Arthropoda</taxon>
        <taxon>Hexapoda</taxon>
        <taxon>Insecta</taxon>
        <taxon>Pterygota</taxon>
        <taxon>Neoptera</taxon>
        <taxon>Endopterygota</taxon>
        <taxon>Coleoptera</taxon>
        <taxon>Polyphaga</taxon>
        <taxon>Elateriformia</taxon>
        <taxon>Elateroidea</taxon>
        <taxon>Lampyridae</taxon>
        <taxon>Luciolinae</taxon>
        <taxon>Aquatica</taxon>
    </lineage>
</organism>
<dbReference type="EMBL" id="JARPUR010000005">
    <property type="protein sequence ID" value="KAK4875118.1"/>
    <property type="molecule type" value="Genomic_DNA"/>
</dbReference>
<dbReference type="AlphaFoldDB" id="A0AAN7QDX6"/>
<name>A0AAN7QDX6_9COLE</name>
<evidence type="ECO:0000313" key="2">
    <source>
        <dbReference type="Proteomes" id="UP001353858"/>
    </source>
</evidence>
<protein>
    <submittedName>
        <fullName evidence="1">Uncharacterized protein</fullName>
    </submittedName>
</protein>
<sequence length="83" mass="9587">MLFFANLLRTRHGGVEFRAATISPADAVFHLDVCIYTCCASVRTEYRNGLFNIVLKRLLLQLPTLRRRGPYPHKRALLKLYLP</sequence>
<proteinExistence type="predicted"/>
<comment type="caution">
    <text evidence="1">The sequence shown here is derived from an EMBL/GenBank/DDBJ whole genome shotgun (WGS) entry which is preliminary data.</text>
</comment>
<reference evidence="2" key="1">
    <citation type="submission" date="2023-01" db="EMBL/GenBank/DDBJ databases">
        <title>Key to firefly adult light organ development and bioluminescence: homeobox transcription factors regulate luciferase expression and transportation to peroxisome.</title>
        <authorList>
            <person name="Fu X."/>
        </authorList>
    </citation>
    <scope>NUCLEOTIDE SEQUENCE [LARGE SCALE GENOMIC DNA]</scope>
</reference>